<protein>
    <submittedName>
        <fullName evidence="1">Uncharacterized protein</fullName>
    </submittedName>
</protein>
<dbReference type="AlphaFoldDB" id="A0A4Y2I039"/>
<evidence type="ECO:0000313" key="1">
    <source>
        <dbReference type="EMBL" id="GBM70536.1"/>
    </source>
</evidence>
<organism evidence="1 2">
    <name type="scientific">Araneus ventricosus</name>
    <name type="common">Orbweaver spider</name>
    <name type="synonym">Epeira ventricosa</name>
    <dbReference type="NCBI Taxonomy" id="182803"/>
    <lineage>
        <taxon>Eukaryota</taxon>
        <taxon>Metazoa</taxon>
        <taxon>Ecdysozoa</taxon>
        <taxon>Arthropoda</taxon>
        <taxon>Chelicerata</taxon>
        <taxon>Arachnida</taxon>
        <taxon>Araneae</taxon>
        <taxon>Araneomorphae</taxon>
        <taxon>Entelegynae</taxon>
        <taxon>Araneoidea</taxon>
        <taxon>Araneidae</taxon>
        <taxon>Araneus</taxon>
    </lineage>
</organism>
<comment type="caution">
    <text evidence="1">The sequence shown here is derived from an EMBL/GenBank/DDBJ whole genome shotgun (WGS) entry which is preliminary data.</text>
</comment>
<sequence length="168" mass="18428">MPNNSIEEIQEVSTLQQPVPPVGGALPSLLSVTNQFCDGLLQRANILSEKASRIKDLNLKTSFLSVADNLREISSALVSFFGNNNTTANRIESILDDEENLDERLNGMIGEIRDLSKQLGVVVASIRLVSESLRQILDALQEDEVMAEAGLEVDEVLGAAMYKERVQE</sequence>
<evidence type="ECO:0000313" key="2">
    <source>
        <dbReference type="Proteomes" id="UP000499080"/>
    </source>
</evidence>
<proteinExistence type="predicted"/>
<reference evidence="1 2" key="1">
    <citation type="journal article" date="2019" name="Sci. Rep.">
        <title>Orb-weaving spider Araneus ventricosus genome elucidates the spidroin gene catalogue.</title>
        <authorList>
            <person name="Kono N."/>
            <person name="Nakamura H."/>
            <person name="Ohtoshi R."/>
            <person name="Moran D.A.P."/>
            <person name="Shinohara A."/>
            <person name="Yoshida Y."/>
            <person name="Fujiwara M."/>
            <person name="Mori M."/>
            <person name="Tomita M."/>
            <person name="Arakawa K."/>
        </authorList>
    </citation>
    <scope>NUCLEOTIDE SEQUENCE [LARGE SCALE GENOMIC DNA]</scope>
</reference>
<accession>A0A4Y2I039</accession>
<keyword evidence="2" id="KW-1185">Reference proteome</keyword>
<gene>
    <name evidence="1" type="ORF">AVEN_35714_1</name>
</gene>
<name>A0A4Y2I039_ARAVE</name>
<dbReference type="Proteomes" id="UP000499080">
    <property type="component" value="Unassembled WGS sequence"/>
</dbReference>
<dbReference type="EMBL" id="BGPR01002256">
    <property type="protein sequence ID" value="GBM70536.1"/>
    <property type="molecule type" value="Genomic_DNA"/>
</dbReference>
<dbReference type="OrthoDB" id="6418098at2759"/>